<dbReference type="Gene3D" id="1.10.287.470">
    <property type="entry name" value="Helix hairpin bin"/>
    <property type="match status" value="1"/>
</dbReference>
<dbReference type="Proteomes" id="UP000048841">
    <property type="component" value="Unassembled WGS sequence"/>
</dbReference>
<dbReference type="KEGG" id="yet:CH48_260"/>
<dbReference type="AlphaFoldDB" id="A0A0E1NIC4"/>
<accession>A0A0E1NIC4</accession>
<evidence type="ECO:0000256" key="2">
    <source>
        <dbReference type="ARBA" id="ARBA00022692"/>
    </source>
</evidence>
<protein>
    <submittedName>
        <fullName evidence="6">Hlyd family secretion protein</fullName>
    </submittedName>
</protein>
<dbReference type="PANTHER" id="PTHR30386:SF26">
    <property type="entry name" value="TRANSPORT PROTEIN COMB"/>
    <property type="match status" value="1"/>
</dbReference>
<evidence type="ECO:0000313" key="7">
    <source>
        <dbReference type="EMBL" id="CND44090.1"/>
    </source>
</evidence>
<dbReference type="Proteomes" id="UP000041601">
    <property type="component" value="Unassembled WGS sequence"/>
</dbReference>
<reference evidence="6 9" key="1">
    <citation type="submission" date="2015-03" db="EMBL/GenBank/DDBJ databases">
        <authorList>
            <person name="Murphy D."/>
        </authorList>
    </citation>
    <scope>NUCLEOTIDE SEQUENCE [LARGE SCALE GENOMIC DNA]</scope>
    <source>
        <strain evidence="6 9">IP26249</strain>
    </source>
</reference>
<feature type="transmembrane region" description="Helical" evidence="5">
    <location>
        <begin position="20"/>
        <end position="39"/>
    </location>
</feature>
<evidence type="ECO:0000256" key="4">
    <source>
        <dbReference type="ARBA" id="ARBA00023136"/>
    </source>
</evidence>
<dbReference type="EMBL" id="CGBR01000048">
    <property type="protein sequence ID" value="CFQ75570.1"/>
    <property type="molecule type" value="Genomic_DNA"/>
</dbReference>
<keyword evidence="4 5" id="KW-0472">Membrane</keyword>
<gene>
    <name evidence="6" type="ORF">ERS137941_03960</name>
    <name evidence="7" type="ORF">ERS137959_01177</name>
</gene>
<keyword evidence="8" id="KW-1185">Reference proteome</keyword>
<dbReference type="PANTHER" id="PTHR30386">
    <property type="entry name" value="MEMBRANE FUSION SUBUNIT OF EMRAB-TOLC MULTIDRUG EFFLUX PUMP"/>
    <property type="match status" value="1"/>
</dbReference>
<keyword evidence="3 5" id="KW-1133">Transmembrane helix</keyword>
<keyword evidence="2 5" id="KW-0812">Transmembrane</keyword>
<name>A0A0E1NIC4_YEREN</name>
<sequence length="106" mass="11824">MSSLSLQQERAHQERRMSAIVWLMLVGMIVMFIWAYFAILDEVTVGIGKVTPSSRTQLIESLDGGIINELLVHEGAIINKGQILARLDPTHFQSNYGEAAARVRTL</sequence>
<evidence type="ECO:0000256" key="1">
    <source>
        <dbReference type="ARBA" id="ARBA00004167"/>
    </source>
</evidence>
<evidence type="ECO:0000313" key="8">
    <source>
        <dbReference type="Proteomes" id="UP000041601"/>
    </source>
</evidence>
<dbReference type="PATRIC" id="fig|630.31.peg.968"/>
<dbReference type="PRINTS" id="PR01490">
    <property type="entry name" value="RTXTOXIND"/>
</dbReference>
<dbReference type="GO" id="GO:0016020">
    <property type="term" value="C:membrane"/>
    <property type="evidence" value="ECO:0007669"/>
    <property type="project" value="UniProtKB-SubCell"/>
</dbReference>
<evidence type="ECO:0000313" key="9">
    <source>
        <dbReference type="Proteomes" id="UP000048841"/>
    </source>
</evidence>
<organism evidence="6 9">
    <name type="scientific">Yersinia enterocolitica</name>
    <dbReference type="NCBI Taxonomy" id="630"/>
    <lineage>
        <taxon>Bacteria</taxon>
        <taxon>Pseudomonadati</taxon>
        <taxon>Pseudomonadota</taxon>
        <taxon>Gammaproteobacteria</taxon>
        <taxon>Enterobacterales</taxon>
        <taxon>Yersiniaceae</taxon>
        <taxon>Yersinia</taxon>
    </lineage>
</organism>
<proteinExistence type="predicted"/>
<dbReference type="InterPro" id="IPR050739">
    <property type="entry name" value="MFP"/>
</dbReference>
<evidence type="ECO:0000256" key="3">
    <source>
        <dbReference type="ARBA" id="ARBA00022989"/>
    </source>
</evidence>
<dbReference type="SUPFAM" id="SSF111369">
    <property type="entry name" value="HlyD-like secretion proteins"/>
    <property type="match status" value="1"/>
</dbReference>
<evidence type="ECO:0000256" key="5">
    <source>
        <dbReference type="SAM" id="Phobius"/>
    </source>
</evidence>
<evidence type="ECO:0000313" key="6">
    <source>
        <dbReference type="EMBL" id="CFQ75570.1"/>
    </source>
</evidence>
<comment type="subcellular location">
    <subcellularLocation>
        <location evidence="1">Membrane</location>
        <topology evidence="1">Single-pass membrane protein</topology>
    </subcellularLocation>
</comment>
<reference evidence="7 8" key="2">
    <citation type="submission" date="2015-03" db="EMBL/GenBank/DDBJ databases">
        <authorList>
            <consortium name="Pathogen Informatics"/>
            <person name="Murphy D."/>
        </authorList>
    </citation>
    <scope>NUCLEOTIDE SEQUENCE [LARGE SCALE GENOMIC DNA]</scope>
    <source>
        <strain evidence="7 8">IP05342</strain>
    </source>
</reference>
<dbReference type="Gene3D" id="2.40.50.100">
    <property type="match status" value="1"/>
</dbReference>
<dbReference type="EMBL" id="CPXJ01000011">
    <property type="protein sequence ID" value="CND44090.1"/>
    <property type="molecule type" value="Genomic_DNA"/>
</dbReference>